<dbReference type="EMBL" id="GBXM01028268">
    <property type="protein sequence ID" value="JAH80309.1"/>
    <property type="molecule type" value="Transcribed_RNA"/>
</dbReference>
<name>A0A0E9VQE6_ANGAN</name>
<reference evidence="1" key="2">
    <citation type="journal article" date="2015" name="Fish Shellfish Immunol.">
        <title>Early steps in the European eel (Anguilla anguilla)-Vibrio vulnificus interaction in the gills: Role of the RtxA13 toxin.</title>
        <authorList>
            <person name="Callol A."/>
            <person name="Pajuelo D."/>
            <person name="Ebbesson L."/>
            <person name="Teles M."/>
            <person name="MacKenzie S."/>
            <person name="Amaro C."/>
        </authorList>
    </citation>
    <scope>NUCLEOTIDE SEQUENCE</scope>
</reference>
<accession>A0A0E9VQE6</accession>
<evidence type="ECO:0000313" key="1">
    <source>
        <dbReference type="EMBL" id="JAH80309.1"/>
    </source>
</evidence>
<sequence length="65" mass="7909">MVLLHVLILKVFKERYFIYFLRYFTLANNLNNVRVSCHSYSRMKVHCVYGQHVSEPLRQGIFERM</sequence>
<reference evidence="1" key="1">
    <citation type="submission" date="2014-11" db="EMBL/GenBank/DDBJ databases">
        <authorList>
            <person name="Amaro Gonzalez C."/>
        </authorList>
    </citation>
    <scope>NUCLEOTIDE SEQUENCE</scope>
</reference>
<protein>
    <submittedName>
        <fullName evidence="1">Uncharacterized protein</fullName>
    </submittedName>
</protein>
<dbReference type="AlphaFoldDB" id="A0A0E9VQE6"/>
<organism evidence="1">
    <name type="scientific">Anguilla anguilla</name>
    <name type="common">European freshwater eel</name>
    <name type="synonym">Muraena anguilla</name>
    <dbReference type="NCBI Taxonomy" id="7936"/>
    <lineage>
        <taxon>Eukaryota</taxon>
        <taxon>Metazoa</taxon>
        <taxon>Chordata</taxon>
        <taxon>Craniata</taxon>
        <taxon>Vertebrata</taxon>
        <taxon>Euteleostomi</taxon>
        <taxon>Actinopterygii</taxon>
        <taxon>Neopterygii</taxon>
        <taxon>Teleostei</taxon>
        <taxon>Anguilliformes</taxon>
        <taxon>Anguillidae</taxon>
        <taxon>Anguilla</taxon>
    </lineage>
</organism>
<proteinExistence type="predicted"/>